<evidence type="ECO:0000313" key="7">
    <source>
        <dbReference type="EMBL" id="KAL0569641.1"/>
    </source>
</evidence>
<proteinExistence type="predicted"/>
<evidence type="ECO:0000313" key="8">
    <source>
        <dbReference type="Proteomes" id="UP001465976"/>
    </source>
</evidence>
<comment type="caution">
    <text evidence="7">The sequence shown here is derived from an EMBL/GenBank/DDBJ whole genome shotgun (WGS) entry which is preliminary data.</text>
</comment>
<accession>A0ABR3F3E8</accession>
<feature type="transmembrane region" description="Helical" evidence="6">
    <location>
        <begin position="29"/>
        <end position="46"/>
    </location>
</feature>
<gene>
    <name evidence="7" type="ORF">V5O48_012325</name>
</gene>
<keyword evidence="3 6" id="KW-0812">Transmembrane</keyword>
<dbReference type="Proteomes" id="UP001465976">
    <property type="component" value="Unassembled WGS sequence"/>
</dbReference>
<evidence type="ECO:0000256" key="4">
    <source>
        <dbReference type="ARBA" id="ARBA00022989"/>
    </source>
</evidence>
<dbReference type="PANTHER" id="PTHR43791:SF47">
    <property type="entry name" value="MAJOR FACILITATOR SUPERFAMILY (MFS) PROFILE DOMAIN-CONTAINING PROTEIN-RELATED"/>
    <property type="match status" value="1"/>
</dbReference>
<name>A0ABR3F3E8_9AGAR</name>
<keyword evidence="5 6" id="KW-0472">Membrane</keyword>
<dbReference type="EMBL" id="JBAHYK010001077">
    <property type="protein sequence ID" value="KAL0569641.1"/>
    <property type="molecule type" value="Genomic_DNA"/>
</dbReference>
<evidence type="ECO:0000256" key="1">
    <source>
        <dbReference type="ARBA" id="ARBA00004141"/>
    </source>
</evidence>
<dbReference type="PANTHER" id="PTHR43791">
    <property type="entry name" value="PERMEASE-RELATED"/>
    <property type="match status" value="1"/>
</dbReference>
<protein>
    <submittedName>
        <fullName evidence="7">Uncharacterized protein</fullName>
    </submittedName>
</protein>
<reference evidence="7 8" key="1">
    <citation type="submission" date="2024-02" db="EMBL/GenBank/DDBJ databases">
        <title>A draft genome for the cacao thread blight pathogen Marasmius crinis-equi.</title>
        <authorList>
            <person name="Cohen S.P."/>
            <person name="Baruah I.K."/>
            <person name="Amoako-Attah I."/>
            <person name="Bukari Y."/>
            <person name="Meinhardt L.W."/>
            <person name="Bailey B.A."/>
        </authorList>
    </citation>
    <scope>NUCLEOTIDE SEQUENCE [LARGE SCALE GENOMIC DNA]</scope>
    <source>
        <strain evidence="7 8">GH-76</strain>
    </source>
</reference>
<evidence type="ECO:0000256" key="2">
    <source>
        <dbReference type="ARBA" id="ARBA00022448"/>
    </source>
</evidence>
<keyword evidence="4 6" id="KW-1133">Transmembrane helix</keyword>
<keyword evidence="8" id="KW-1185">Reference proteome</keyword>
<keyword evidence="2" id="KW-0813">Transport</keyword>
<organism evidence="7 8">
    <name type="scientific">Marasmius crinis-equi</name>
    <dbReference type="NCBI Taxonomy" id="585013"/>
    <lineage>
        <taxon>Eukaryota</taxon>
        <taxon>Fungi</taxon>
        <taxon>Dikarya</taxon>
        <taxon>Basidiomycota</taxon>
        <taxon>Agaricomycotina</taxon>
        <taxon>Agaricomycetes</taxon>
        <taxon>Agaricomycetidae</taxon>
        <taxon>Agaricales</taxon>
        <taxon>Marasmiineae</taxon>
        <taxon>Marasmiaceae</taxon>
        <taxon>Marasmius</taxon>
    </lineage>
</organism>
<evidence type="ECO:0000256" key="6">
    <source>
        <dbReference type="SAM" id="Phobius"/>
    </source>
</evidence>
<evidence type="ECO:0000256" key="3">
    <source>
        <dbReference type="ARBA" id="ARBA00022692"/>
    </source>
</evidence>
<evidence type="ECO:0000256" key="5">
    <source>
        <dbReference type="ARBA" id="ARBA00023136"/>
    </source>
</evidence>
<sequence length="85" mass="9369">MEKDGTTVDPELLQEIQDAGAERKMMRRVDLGVLPMFAAIYAFSIIDRNNLSSARVAGMGTALSLQTGERYSIVSSIYLVPYVLL</sequence>
<comment type="subcellular location">
    <subcellularLocation>
        <location evidence="1">Membrane</location>
        <topology evidence="1">Multi-pass membrane protein</topology>
    </subcellularLocation>
</comment>